<accession>A0A7R8UPS9</accession>
<dbReference type="PANTHER" id="PTHR10819">
    <property type="entry name" value="PHOSPHOTRIESTERASE-RELATED"/>
    <property type="match status" value="1"/>
</dbReference>
<dbReference type="EMBL" id="LR899011">
    <property type="protein sequence ID" value="CAD7084560.1"/>
    <property type="molecule type" value="Genomic_DNA"/>
</dbReference>
<comment type="cofactor">
    <cofactor evidence="3">
        <name>a divalent metal cation</name>
        <dbReference type="ChEBI" id="CHEBI:60240"/>
    </cofactor>
    <text evidence="3">Binds 2 divalent metal cations per subunit.</text>
</comment>
<name>A0A7R8UPS9_HERIL</name>
<keyword evidence="1 3" id="KW-0479">Metal-binding</keyword>
<evidence type="ECO:0008006" key="7">
    <source>
        <dbReference type="Google" id="ProtNLM"/>
    </source>
</evidence>
<reference evidence="5 6" key="1">
    <citation type="submission" date="2020-11" db="EMBL/GenBank/DDBJ databases">
        <authorList>
            <person name="Wallbank WR R."/>
            <person name="Pardo Diaz C."/>
            <person name="Kozak K."/>
            <person name="Martin S."/>
            <person name="Jiggins C."/>
            <person name="Moest M."/>
            <person name="Warren A I."/>
            <person name="Generalovic N T."/>
            <person name="Byers J.R.P. K."/>
            <person name="Montejo-Kovacevich G."/>
            <person name="Yen C E."/>
        </authorList>
    </citation>
    <scope>NUCLEOTIDE SEQUENCE [LARGE SCALE GENOMIC DNA]</scope>
</reference>
<feature type="binding site" evidence="3">
    <location>
        <position position="231"/>
    </location>
    <ligand>
        <name>a divalent metal cation</name>
        <dbReference type="ChEBI" id="CHEBI:60240"/>
        <label>2</label>
    </ligand>
</feature>
<feature type="binding site" evidence="3">
    <location>
        <position position="299"/>
    </location>
    <ligand>
        <name>a divalent metal cation</name>
        <dbReference type="ChEBI" id="CHEBI:60240"/>
        <label>1</label>
    </ligand>
</feature>
<dbReference type="GO" id="GO:0008270">
    <property type="term" value="F:zinc ion binding"/>
    <property type="evidence" value="ECO:0007669"/>
    <property type="project" value="InterPro"/>
</dbReference>
<feature type="binding site" evidence="3">
    <location>
        <position position="202"/>
    </location>
    <ligand>
        <name>a divalent metal cation</name>
        <dbReference type="ChEBI" id="CHEBI:60240"/>
        <label>2</label>
    </ligand>
</feature>
<feature type="binding site" evidence="3">
    <location>
        <position position="170"/>
    </location>
    <ligand>
        <name>a divalent metal cation</name>
        <dbReference type="ChEBI" id="CHEBI:60240"/>
        <label>2</label>
    </ligand>
</feature>
<dbReference type="InterPro" id="IPR032466">
    <property type="entry name" value="Metal_Hydrolase"/>
</dbReference>
<protein>
    <recommendedName>
        <fullName evidence="7">Parathion hydrolase-related protein</fullName>
    </recommendedName>
</protein>
<organism evidence="5 6">
    <name type="scientific">Hermetia illucens</name>
    <name type="common">Black soldier fly</name>
    <dbReference type="NCBI Taxonomy" id="343691"/>
    <lineage>
        <taxon>Eukaryota</taxon>
        <taxon>Metazoa</taxon>
        <taxon>Ecdysozoa</taxon>
        <taxon>Arthropoda</taxon>
        <taxon>Hexapoda</taxon>
        <taxon>Insecta</taxon>
        <taxon>Pterygota</taxon>
        <taxon>Neoptera</taxon>
        <taxon>Endopterygota</taxon>
        <taxon>Diptera</taxon>
        <taxon>Brachycera</taxon>
        <taxon>Stratiomyomorpha</taxon>
        <taxon>Stratiomyidae</taxon>
        <taxon>Hermetiinae</taxon>
        <taxon>Hermetia</taxon>
    </lineage>
</organism>
<comment type="caution">
    <text evidence="4">Lacks conserved residue(s) required for the propagation of feature annotation.</text>
</comment>
<sequence length="351" mass="39389">MATVQTVLGSVNPNLLGRTLTHEHFSLNFEHFYSSPPDDLRCFFGHQIKLETLGFLRQYPYSSNYNLHFNDDETHEAVKKDVSLFKKLGGGTIVENTSHGLNRDLNLSYEVSKQTGVHVVAGTGHYVSALQKPETLNMTVEEMTDLYSKEIITGVEIDGKKVVKCGFIGEVGSAWPLHDFEKRALKATGEIQEVLGCGVSLHPGREKEAPFEITRLYLEAGGKANKCIMSHVDRTLLDVDDILEYAKLGTYIQFDLFGTECSYYQLNPQVDMPSDADRINKLMKLIAEGLEDRLLMSHDCHTKHRLTSFGGHGFSHIYTNVLPRMHGKGLTVEQAEKITVLNPAKWLAFKI</sequence>
<comment type="similarity">
    <text evidence="4">Belongs to the metallo-dependent hydrolases superfamily. Phosphotriesterase family.</text>
</comment>
<gene>
    <name evidence="5" type="ORF">HERILL_LOCUS7448</name>
</gene>
<dbReference type="Proteomes" id="UP000594454">
    <property type="component" value="Chromosome 3"/>
</dbReference>
<evidence type="ECO:0000313" key="6">
    <source>
        <dbReference type="Proteomes" id="UP000594454"/>
    </source>
</evidence>
<keyword evidence="2" id="KW-0378">Hydrolase</keyword>
<dbReference type="OrthoDB" id="9998343at2759"/>
<dbReference type="AlphaFoldDB" id="A0A7R8UPS9"/>
<dbReference type="InParanoid" id="A0A7R8UPS9"/>
<proteinExistence type="inferred from homology"/>
<dbReference type="FunCoup" id="A0A7R8UPS9">
    <property type="interactions" value="2"/>
</dbReference>
<dbReference type="PANTHER" id="PTHR10819:SF3">
    <property type="entry name" value="PHOSPHOTRIESTERASE-RELATED PROTEIN"/>
    <property type="match status" value="1"/>
</dbReference>
<dbReference type="PROSITE" id="PS51347">
    <property type="entry name" value="PHOSPHOTRIESTERASE_2"/>
    <property type="match status" value="1"/>
</dbReference>
<evidence type="ECO:0000256" key="4">
    <source>
        <dbReference type="PROSITE-ProRule" id="PRU00679"/>
    </source>
</evidence>
<dbReference type="SUPFAM" id="SSF51556">
    <property type="entry name" value="Metallo-dependent hydrolases"/>
    <property type="match status" value="1"/>
</dbReference>
<feature type="binding site" evidence="3">
    <location>
        <position position="22"/>
    </location>
    <ligand>
        <name>a divalent metal cation</name>
        <dbReference type="ChEBI" id="CHEBI:60240"/>
        <label>1</label>
    </ligand>
</feature>
<evidence type="ECO:0000313" key="5">
    <source>
        <dbReference type="EMBL" id="CAD7084560.1"/>
    </source>
</evidence>
<dbReference type="GO" id="GO:0016787">
    <property type="term" value="F:hydrolase activity"/>
    <property type="evidence" value="ECO:0007669"/>
    <property type="project" value="UniProtKB-KW"/>
</dbReference>
<feature type="binding site" evidence="3">
    <location>
        <position position="170"/>
    </location>
    <ligand>
        <name>a divalent metal cation</name>
        <dbReference type="ChEBI" id="CHEBI:60240"/>
        <label>1</label>
    </ligand>
</feature>
<evidence type="ECO:0000256" key="2">
    <source>
        <dbReference type="ARBA" id="ARBA00022801"/>
    </source>
</evidence>
<dbReference type="OMA" id="MVKCGFI"/>
<feature type="binding site" evidence="3">
    <location>
        <position position="24"/>
    </location>
    <ligand>
        <name>a divalent metal cation</name>
        <dbReference type="ChEBI" id="CHEBI:60240"/>
        <label>1</label>
    </ligand>
</feature>
<dbReference type="Gene3D" id="3.20.20.140">
    <property type="entry name" value="Metal-dependent hydrolases"/>
    <property type="match status" value="1"/>
</dbReference>
<evidence type="ECO:0000256" key="3">
    <source>
        <dbReference type="PIRSR" id="PIRSR601559-52"/>
    </source>
</evidence>
<keyword evidence="6" id="KW-1185">Reference proteome</keyword>
<dbReference type="InterPro" id="IPR001559">
    <property type="entry name" value="Phosphotriesterase"/>
</dbReference>
<evidence type="ECO:0000256" key="1">
    <source>
        <dbReference type="ARBA" id="ARBA00022723"/>
    </source>
</evidence>
<dbReference type="Pfam" id="PF02126">
    <property type="entry name" value="PTE"/>
    <property type="match status" value="1"/>
</dbReference>